<dbReference type="RefSeq" id="WP_281932216.1">
    <property type="nucleotide sequence ID" value="NZ_AP027143.1"/>
</dbReference>
<dbReference type="Pfam" id="PF01648">
    <property type="entry name" value="ACPS"/>
    <property type="match status" value="1"/>
</dbReference>
<feature type="domain" description="4'-phosphopantetheinyl transferase" evidence="2">
    <location>
        <begin position="121"/>
        <end position="230"/>
    </location>
</feature>
<dbReference type="InterPro" id="IPR037143">
    <property type="entry name" value="4-PPantetheinyl_Trfase_dom_sf"/>
</dbReference>
<dbReference type="SUPFAM" id="SSF56214">
    <property type="entry name" value="4'-phosphopantetheinyl transferase"/>
    <property type="match status" value="2"/>
</dbReference>
<evidence type="ECO:0000256" key="1">
    <source>
        <dbReference type="ARBA" id="ARBA00022679"/>
    </source>
</evidence>
<evidence type="ECO:0000259" key="2">
    <source>
        <dbReference type="Pfam" id="PF01648"/>
    </source>
</evidence>
<dbReference type="Gene3D" id="3.90.470.20">
    <property type="entry name" value="4'-phosphopantetheinyl transferase domain"/>
    <property type="match status" value="2"/>
</dbReference>
<accession>A0ABM8EDX7</accession>
<dbReference type="InterPro" id="IPR008278">
    <property type="entry name" value="4-PPantetheinyl_Trfase_dom"/>
</dbReference>
<dbReference type="EMBL" id="AP027143">
    <property type="protein sequence ID" value="BDV36243.1"/>
    <property type="molecule type" value="Genomic_DNA"/>
</dbReference>
<keyword evidence="1" id="KW-0808">Transferase</keyword>
<sequence length="242" mass="26818">MRWARNVRLGDWTVTLVDVHVTAKSLADEKRRRAVLSPQEAETYNALRFEKRRREWLAGRLAAKLALRRRLRASGGTAPPFARIAVSNRDGASGPPVSPIAGVVSISHSHGLAAAVAGSAPVGVDIERLRPFNASLRTVFLNDAERAWLGRAEAEQPELPTLGWAFKEAFCKARLIGIQDGLPGPEWRGWDDNGRLLWRWPLEAAPRKKDAIFANWQAHGRLIDDYAIVVVGASPKRKAERT</sequence>
<evidence type="ECO:0000313" key="4">
    <source>
        <dbReference type="Proteomes" id="UP001317629"/>
    </source>
</evidence>
<dbReference type="Proteomes" id="UP001317629">
    <property type="component" value="Plasmid pSS37A-Re-1"/>
</dbReference>
<name>A0ABM8EDX7_9HYPH</name>
<organism evidence="3 4">
    <name type="scientific">Methylocystis iwaonis</name>
    <dbReference type="NCBI Taxonomy" id="2885079"/>
    <lineage>
        <taxon>Bacteria</taxon>
        <taxon>Pseudomonadati</taxon>
        <taxon>Pseudomonadota</taxon>
        <taxon>Alphaproteobacteria</taxon>
        <taxon>Hyphomicrobiales</taxon>
        <taxon>Methylocystaceae</taxon>
        <taxon>Methylocystis</taxon>
    </lineage>
</organism>
<geneLocation type="plasmid" evidence="3 4">
    <name>pSS37A-Re-1</name>
</geneLocation>
<protein>
    <recommendedName>
        <fullName evidence="2">4'-phosphopantetheinyl transferase domain-containing protein</fullName>
    </recommendedName>
</protein>
<gene>
    <name evidence="3" type="ORF">SS37A_37730</name>
</gene>
<reference evidence="3 4" key="1">
    <citation type="journal article" date="2023" name="Int. J. Syst. Evol. Microbiol.">
        <title>Methylocystis iwaonis sp. nov., a type II methane-oxidizing bacterium from surface soil of a rice paddy field in Japan, and emended description of the genus Methylocystis (ex Whittenbury et al. 1970) Bowman et al. 1993.</title>
        <authorList>
            <person name="Kaise H."/>
            <person name="Sawadogo J.B."/>
            <person name="Alam M.S."/>
            <person name="Ueno C."/>
            <person name="Dianou D."/>
            <person name="Shinjo R."/>
            <person name="Asakawa S."/>
        </authorList>
    </citation>
    <scope>NUCLEOTIDE SEQUENCE [LARGE SCALE GENOMIC DNA]</scope>
    <source>
        <strain evidence="3 4">SS37A-Re</strain>
    </source>
</reference>
<proteinExistence type="predicted"/>
<keyword evidence="3" id="KW-0614">Plasmid</keyword>
<evidence type="ECO:0000313" key="3">
    <source>
        <dbReference type="EMBL" id="BDV36243.1"/>
    </source>
</evidence>
<keyword evidence="4" id="KW-1185">Reference proteome</keyword>